<dbReference type="PANTHER" id="PTHR42942">
    <property type="entry name" value="6-O-METHYLGUANINE DNA METHYLTRANSFERASE"/>
    <property type="match status" value="1"/>
</dbReference>
<dbReference type="InterPro" id="IPR036388">
    <property type="entry name" value="WH-like_DNA-bd_sf"/>
</dbReference>
<evidence type="ECO:0000313" key="3">
    <source>
        <dbReference type="EMBL" id="SKA53704.1"/>
    </source>
</evidence>
<dbReference type="EMBL" id="FUXU01000021">
    <property type="protein sequence ID" value="SKA53704.1"/>
    <property type="molecule type" value="Genomic_DNA"/>
</dbReference>
<name>A0A1T4ULZ9_9GAMM</name>
<dbReference type="GO" id="GO:0003824">
    <property type="term" value="F:catalytic activity"/>
    <property type="evidence" value="ECO:0007669"/>
    <property type="project" value="InterPro"/>
</dbReference>
<proteinExistence type="predicted"/>
<dbReference type="GO" id="GO:0006281">
    <property type="term" value="P:DNA repair"/>
    <property type="evidence" value="ECO:0007669"/>
    <property type="project" value="InterPro"/>
</dbReference>
<dbReference type="InterPro" id="IPR014048">
    <property type="entry name" value="MethylDNA_cys_MeTrfase_DNA-bd"/>
</dbReference>
<accession>A0A1T4ULZ9</accession>
<dbReference type="Gene3D" id="1.10.10.10">
    <property type="entry name" value="Winged helix-like DNA-binding domain superfamily/Winged helix DNA-binding domain"/>
    <property type="match status" value="1"/>
</dbReference>
<dbReference type="InterPro" id="IPR036217">
    <property type="entry name" value="MethylDNA_cys_MeTrfase_DNAb"/>
</dbReference>
<protein>
    <submittedName>
        <fullName evidence="3">O(6)-alkylguanine repair protein YbaZ</fullName>
    </submittedName>
</protein>
<dbReference type="AlphaFoldDB" id="A0A1T4ULZ9"/>
<feature type="domain" description="Methylated-DNA-[protein]-cysteine S-methyltransferase DNA binding" evidence="2">
    <location>
        <begin position="8"/>
        <end position="87"/>
    </location>
</feature>
<dbReference type="InterPro" id="IPR052520">
    <property type="entry name" value="ATL_DNA_repair"/>
</dbReference>
<keyword evidence="1" id="KW-0227">DNA damage</keyword>
<reference evidence="4" key="1">
    <citation type="submission" date="2017-02" db="EMBL/GenBank/DDBJ databases">
        <authorList>
            <person name="Varghese N."/>
            <person name="Submissions S."/>
        </authorList>
    </citation>
    <scope>NUCLEOTIDE SEQUENCE [LARGE SCALE GENOMIC DNA]</scope>
    <source>
        <strain evidence="4">DSM 22720</strain>
    </source>
</reference>
<sequence length="108" mass="12139">MTALNMPNFDLQIYAVLAQIPQGKVTTYGDVAKIAGYPRHARHVGKLLGSLPKDSRLPWFRVVNAKGMISLTGERFAVQREKLLEDGVEVKENGAISMRRFRWDGEPN</sequence>
<evidence type="ECO:0000259" key="2">
    <source>
        <dbReference type="Pfam" id="PF01035"/>
    </source>
</evidence>
<dbReference type="PANTHER" id="PTHR42942:SF1">
    <property type="entry name" value="ALKYLTRANSFERASE-LIKE PROTEIN 1"/>
    <property type="match status" value="1"/>
</dbReference>
<organism evidence="3 4">
    <name type="scientific">Enterovibrio nigricans DSM 22720</name>
    <dbReference type="NCBI Taxonomy" id="1121868"/>
    <lineage>
        <taxon>Bacteria</taxon>
        <taxon>Pseudomonadati</taxon>
        <taxon>Pseudomonadota</taxon>
        <taxon>Gammaproteobacteria</taxon>
        <taxon>Vibrionales</taxon>
        <taxon>Vibrionaceae</taxon>
        <taxon>Enterovibrio</taxon>
    </lineage>
</organism>
<gene>
    <name evidence="3" type="ORF">SAMN02745132_02009</name>
</gene>
<dbReference type="SUPFAM" id="SSF46767">
    <property type="entry name" value="Methylated DNA-protein cysteine methyltransferase, C-terminal domain"/>
    <property type="match status" value="1"/>
</dbReference>
<keyword evidence="4" id="KW-1185">Reference proteome</keyword>
<dbReference type="Proteomes" id="UP000190162">
    <property type="component" value="Unassembled WGS sequence"/>
</dbReference>
<dbReference type="Pfam" id="PF01035">
    <property type="entry name" value="DNA_binding_1"/>
    <property type="match status" value="1"/>
</dbReference>
<evidence type="ECO:0000313" key="4">
    <source>
        <dbReference type="Proteomes" id="UP000190162"/>
    </source>
</evidence>
<dbReference type="CDD" id="cd06445">
    <property type="entry name" value="ATase"/>
    <property type="match status" value="1"/>
</dbReference>
<evidence type="ECO:0000256" key="1">
    <source>
        <dbReference type="ARBA" id="ARBA00022763"/>
    </source>
</evidence>